<proteinExistence type="predicted"/>
<evidence type="ECO:0008006" key="4">
    <source>
        <dbReference type="Google" id="ProtNLM"/>
    </source>
</evidence>
<evidence type="ECO:0000313" key="3">
    <source>
        <dbReference type="Proteomes" id="UP001189429"/>
    </source>
</evidence>
<gene>
    <name evidence="2" type="ORF">PCOR1329_LOCUS52900</name>
</gene>
<dbReference type="SUPFAM" id="SSF53335">
    <property type="entry name" value="S-adenosyl-L-methionine-dependent methyltransferases"/>
    <property type="match status" value="1"/>
</dbReference>
<comment type="caution">
    <text evidence="2">The sequence shown here is derived from an EMBL/GenBank/DDBJ whole genome shotgun (WGS) entry which is preliminary data.</text>
</comment>
<dbReference type="InterPro" id="IPR029063">
    <property type="entry name" value="SAM-dependent_MTases_sf"/>
</dbReference>
<organism evidence="2 3">
    <name type="scientific">Prorocentrum cordatum</name>
    <dbReference type="NCBI Taxonomy" id="2364126"/>
    <lineage>
        <taxon>Eukaryota</taxon>
        <taxon>Sar</taxon>
        <taxon>Alveolata</taxon>
        <taxon>Dinophyceae</taxon>
        <taxon>Prorocentrales</taxon>
        <taxon>Prorocentraceae</taxon>
        <taxon>Prorocentrum</taxon>
    </lineage>
</organism>
<reference evidence="2" key="1">
    <citation type="submission" date="2023-10" db="EMBL/GenBank/DDBJ databases">
        <authorList>
            <person name="Chen Y."/>
            <person name="Shah S."/>
            <person name="Dougan E. K."/>
            <person name="Thang M."/>
            <person name="Chan C."/>
        </authorList>
    </citation>
    <scope>NUCLEOTIDE SEQUENCE [LARGE SCALE GENOMIC DNA]</scope>
</reference>
<dbReference type="Proteomes" id="UP001189429">
    <property type="component" value="Unassembled WGS sequence"/>
</dbReference>
<dbReference type="InterPro" id="IPR019410">
    <property type="entry name" value="Methyltransf_16"/>
</dbReference>
<feature type="region of interest" description="Disordered" evidence="1">
    <location>
        <begin position="231"/>
        <end position="262"/>
    </location>
</feature>
<name>A0ABN9UYK6_9DINO</name>
<protein>
    <recommendedName>
        <fullName evidence="4">Calmodulin-lysine N-methyltransferase</fullName>
    </recommendedName>
</protein>
<evidence type="ECO:0000313" key="2">
    <source>
        <dbReference type="EMBL" id="CAK0865351.1"/>
    </source>
</evidence>
<dbReference type="PANTHER" id="PTHR14614:SF157">
    <property type="entry name" value="METHYLTRANSFERASE TYPE 12 DOMAIN-CONTAINING PROTEIN"/>
    <property type="match status" value="1"/>
</dbReference>
<keyword evidence="3" id="KW-1185">Reference proteome</keyword>
<dbReference type="Gene3D" id="3.40.50.150">
    <property type="entry name" value="Vaccinia Virus protein VP39"/>
    <property type="match status" value="1"/>
</dbReference>
<feature type="compositionally biased region" description="Low complexity" evidence="1">
    <location>
        <begin position="231"/>
        <end position="240"/>
    </location>
</feature>
<sequence length="262" mass="27417">MGPPVHQELLRRVASWIVRWRLSSLQRRPPALPGGAELRLEASDDPVWQGALGLAVWPAAPPLCRHLLRRSGGCMAGERVLELGSGTGVVGLFAAALGAATVLTDCRPAGPRGAAVLERLRSNAEANAALCAVAPELLELEWGHHEQQQAVASRGPFSLLLGSDVTYRPASHAALLAAAARVCECPEVLAARWDRRWTTPPWRAGRPRGGAAGRRLTPAAAAAGAPLLGHGAALDAGPARRPARAPAEDRARRGLVLRGGGS</sequence>
<dbReference type="PANTHER" id="PTHR14614">
    <property type="entry name" value="HEPATOCELLULAR CARCINOMA-ASSOCIATED ANTIGEN"/>
    <property type="match status" value="1"/>
</dbReference>
<evidence type="ECO:0000256" key="1">
    <source>
        <dbReference type="SAM" id="MobiDB-lite"/>
    </source>
</evidence>
<dbReference type="Pfam" id="PF10294">
    <property type="entry name" value="Methyltransf_16"/>
    <property type="match status" value="1"/>
</dbReference>
<accession>A0ABN9UYK6</accession>
<dbReference type="EMBL" id="CAUYUJ010016442">
    <property type="protein sequence ID" value="CAK0865351.1"/>
    <property type="molecule type" value="Genomic_DNA"/>
</dbReference>